<gene>
    <name evidence="1" type="ORF">SAMN04487864_103123</name>
</gene>
<dbReference type="AlphaFoldDB" id="A0A1G6JH95"/>
<protein>
    <recommendedName>
        <fullName evidence="3">Sensory transduction regulator</fullName>
    </recommendedName>
</protein>
<proteinExistence type="predicted"/>
<evidence type="ECO:0000313" key="2">
    <source>
        <dbReference type="Proteomes" id="UP000198943"/>
    </source>
</evidence>
<dbReference type="OrthoDB" id="1665532at2"/>
<dbReference type="Proteomes" id="UP000198943">
    <property type="component" value="Unassembled WGS sequence"/>
</dbReference>
<dbReference type="EMBL" id="FMYW01000003">
    <property type="protein sequence ID" value="SDC18172.1"/>
    <property type="molecule type" value="Genomic_DNA"/>
</dbReference>
<accession>A0A1G6JH95</accession>
<reference evidence="2" key="1">
    <citation type="submission" date="2016-10" db="EMBL/GenBank/DDBJ databases">
        <authorList>
            <person name="Varghese N."/>
            <person name="Submissions S."/>
        </authorList>
    </citation>
    <scope>NUCLEOTIDE SEQUENCE [LARGE SCALE GENOMIC DNA]</scope>
    <source>
        <strain evidence="2">DSM 11005</strain>
    </source>
</reference>
<dbReference type="RefSeq" id="WP_093729570.1">
    <property type="nucleotide sequence ID" value="NZ_FMYW01000003.1"/>
</dbReference>
<evidence type="ECO:0008006" key="3">
    <source>
        <dbReference type="Google" id="ProtNLM"/>
    </source>
</evidence>
<organism evidence="1 2">
    <name type="scientific">Succiniclasticum ruminis</name>
    <dbReference type="NCBI Taxonomy" id="40841"/>
    <lineage>
        <taxon>Bacteria</taxon>
        <taxon>Bacillati</taxon>
        <taxon>Bacillota</taxon>
        <taxon>Negativicutes</taxon>
        <taxon>Acidaminococcales</taxon>
        <taxon>Acidaminococcaceae</taxon>
        <taxon>Succiniclasticum</taxon>
    </lineage>
</organism>
<evidence type="ECO:0000313" key="1">
    <source>
        <dbReference type="EMBL" id="SDC18172.1"/>
    </source>
</evidence>
<name>A0A1G6JH95_9FIRM</name>
<sequence>MNNKAEQFNAFLEDQKIKVFQMEELEGNEQHTVVFRSFLGVEGQQLPTIVIIDDSIFSIIRVQIAPQALKDENAADLLKMVNGQNMMYKPFKLFFDERGDLMLDVCLVTDKDKLDGNEVYQLFSVIINYLDENYRNIMKVVWR</sequence>
<keyword evidence="2" id="KW-1185">Reference proteome</keyword>